<evidence type="ECO:0000256" key="3">
    <source>
        <dbReference type="ARBA" id="ARBA00022475"/>
    </source>
</evidence>
<dbReference type="AlphaFoldDB" id="A0A846WSR8"/>
<dbReference type="InterPro" id="IPR020846">
    <property type="entry name" value="MFS_dom"/>
</dbReference>
<protein>
    <submittedName>
        <fullName evidence="9">MFS transporter</fullName>
    </submittedName>
</protein>
<dbReference type="GO" id="GO:0022857">
    <property type="term" value="F:transmembrane transporter activity"/>
    <property type="evidence" value="ECO:0007669"/>
    <property type="project" value="InterPro"/>
</dbReference>
<dbReference type="GO" id="GO:0005886">
    <property type="term" value="C:plasma membrane"/>
    <property type="evidence" value="ECO:0007669"/>
    <property type="project" value="UniProtKB-SubCell"/>
</dbReference>
<keyword evidence="4 7" id="KW-0812">Transmembrane</keyword>
<sequence>MAMASGMAPLRNRVFRNLFIAQMVSNIGLWMQTVGAQWFLVDQHAGPTVISLVQTASLLPTLLLSLVAGVLADVLNRKWLLVVMSAYATVVAGVMAVLAAVDLLDPGMLLVLTFLLGAGSALSAPAFQAVNPEIVPREQIADAASLGSMSINVARAVGPALAGVLFTVGGAGVVFAINAVSYLAVVVALLRWRRPGDTSTMEPEHLGTSMVVGLRYVAAAPIVRRILVRSALFAFPASALWALLPLVVSNSFHFGSTGYGVVLGVLGCGAILGVLGLPWMRDHLSPNVILASSAVVFAVGTVAAALGSTVVALIVFVPAGVAWIATLSTLNAEMQLTLPAWVRARGMAAYLLVFMGSQGIGSLVWGALGGLLTVRWALLIAALALILAALAVAVLPIHAETGTLDRTLSTAWPEPMLVFEPAPDDGPVRVVATYRVDAEHHDEFVDAMAGVALSRRRTGARNWHLYRNGEDSDDYVEQFVVGSWSEYQRQRTERWTEYDHQRVSDALALTVDGRSRQEHLFTLR</sequence>
<reference evidence="9 10" key="1">
    <citation type="submission" date="2020-04" db="EMBL/GenBank/DDBJ databases">
        <title>MicrobeNet Type strains.</title>
        <authorList>
            <person name="Nicholson A.C."/>
        </authorList>
    </citation>
    <scope>NUCLEOTIDE SEQUENCE [LARGE SCALE GENOMIC DNA]</scope>
    <source>
        <strain evidence="9 10">ATCC BAA-14</strain>
    </source>
</reference>
<proteinExistence type="predicted"/>
<feature type="transmembrane region" description="Helical" evidence="7">
    <location>
        <begin position="310"/>
        <end position="327"/>
    </location>
</feature>
<dbReference type="PANTHER" id="PTHR23513">
    <property type="entry name" value="INTEGRAL MEMBRANE EFFLUX PROTEIN-RELATED"/>
    <property type="match status" value="1"/>
</dbReference>
<evidence type="ECO:0000313" key="9">
    <source>
        <dbReference type="EMBL" id="NKY04575.1"/>
    </source>
</evidence>
<evidence type="ECO:0000256" key="7">
    <source>
        <dbReference type="SAM" id="Phobius"/>
    </source>
</evidence>
<evidence type="ECO:0000313" key="10">
    <source>
        <dbReference type="Proteomes" id="UP000563898"/>
    </source>
</evidence>
<keyword evidence="6 7" id="KW-0472">Membrane</keyword>
<dbReference type="SUPFAM" id="SSF103473">
    <property type="entry name" value="MFS general substrate transporter"/>
    <property type="match status" value="1"/>
</dbReference>
<name>A0A846WSR8_9ACTN</name>
<dbReference type="Gene3D" id="1.20.1250.20">
    <property type="entry name" value="MFS general substrate transporter like domains"/>
    <property type="match status" value="1"/>
</dbReference>
<feature type="domain" description="Major facilitator superfamily (MFS) profile" evidence="8">
    <location>
        <begin position="1"/>
        <end position="400"/>
    </location>
</feature>
<dbReference type="PANTHER" id="PTHR23513:SF11">
    <property type="entry name" value="STAPHYLOFERRIN A TRANSPORTER"/>
    <property type="match status" value="1"/>
</dbReference>
<accession>A0A846WSR8</accession>
<evidence type="ECO:0000256" key="6">
    <source>
        <dbReference type="ARBA" id="ARBA00023136"/>
    </source>
</evidence>
<evidence type="ECO:0000256" key="1">
    <source>
        <dbReference type="ARBA" id="ARBA00004651"/>
    </source>
</evidence>
<dbReference type="Proteomes" id="UP000563898">
    <property type="component" value="Unassembled WGS sequence"/>
</dbReference>
<gene>
    <name evidence="9" type="ORF">HGA05_23705</name>
</gene>
<feature type="transmembrane region" description="Helical" evidence="7">
    <location>
        <begin position="348"/>
        <end position="368"/>
    </location>
</feature>
<feature type="transmembrane region" description="Helical" evidence="7">
    <location>
        <begin position="258"/>
        <end position="277"/>
    </location>
</feature>
<keyword evidence="2" id="KW-0813">Transport</keyword>
<evidence type="ECO:0000256" key="4">
    <source>
        <dbReference type="ARBA" id="ARBA00022692"/>
    </source>
</evidence>
<dbReference type="InterPro" id="IPR036259">
    <property type="entry name" value="MFS_trans_sf"/>
</dbReference>
<dbReference type="InterPro" id="IPR010290">
    <property type="entry name" value="TM_effector"/>
</dbReference>
<evidence type="ECO:0000256" key="2">
    <source>
        <dbReference type="ARBA" id="ARBA00022448"/>
    </source>
</evidence>
<evidence type="ECO:0000259" key="8">
    <source>
        <dbReference type="PROSITE" id="PS50850"/>
    </source>
</evidence>
<organism evidence="9 10">
    <name type="scientific">Gordonia polyisoprenivorans</name>
    <dbReference type="NCBI Taxonomy" id="84595"/>
    <lineage>
        <taxon>Bacteria</taxon>
        <taxon>Bacillati</taxon>
        <taxon>Actinomycetota</taxon>
        <taxon>Actinomycetes</taxon>
        <taxon>Mycobacteriales</taxon>
        <taxon>Gordoniaceae</taxon>
        <taxon>Gordonia</taxon>
    </lineage>
</organism>
<feature type="transmembrane region" description="Helical" evidence="7">
    <location>
        <begin position="231"/>
        <end position="252"/>
    </location>
</feature>
<feature type="transmembrane region" description="Helical" evidence="7">
    <location>
        <begin position="164"/>
        <end position="190"/>
    </location>
</feature>
<evidence type="ECO:0000256" key="5">
    <source>
        <dbReference type="ARBA" id="ARBA00022989"/>
    </source>
</evidence>
<feature type="transmembrane region" description="Helical" evidence="7">
    <location>
        <begin position="374"/>
        <end position="397"/>
    </location>
</feature>
<comment type="caution">
    <text evidence="9">The sequence shown here is derived from an EMBL/GenBank/DDBJ whole genome shotgun (WGS) entry which is preliminary data.</text>
</comment>
<feature type="transmembrane region" description="Helical" evidence="7">
    <location>
        <begin position="20"/>
        <end position="40"/>
    </location>
</feature>
<dbReference type="Pfam" id="PF05977">
    <property type="entry name" value="MFS_3"/>
    <property type="match status" value="1"/>
</dbReference>
<dbReference type="PROSITE" id="PS50850">
    <property type="entry name" value="MFS"/>
    <property type="match status" value="1"/>
</dbReference>
<dbReference type="EMBL" id="JAAXPC010000020">
    <property type="protein sequence ID" value="NKY04575.1"/>
    <property type="molecule type" value="Genomic_DNA"/>
</dbReference>
<dbReference type="CDD" id="cd06173">
    <property type="entry name" value="MFS_MefA_like"/>
    <property type="match status" value="1"/>
</dbReference>
<dbReference type="OMA" id="WQAIQPD"/>
<feature type="transmembrane region" description="Helical" evidence="7">
    <location>
        <begin position="52"/>
        <end position="72"/>
    </location>
</feature>
<keyword evidence="5 7" id="KW-1133">Transmembrane helix</keyword>
<comment type="subcellular location">
    <subcellularLocation>
        <location evidence="1">Cell membrane</location>
        <topology evidence="1">Multi-pass membrane protein</topology>
    </subcellularLocation>
</comment>
<keyword evidence="3" id="KW-1003">Cell membrane</keyword>
<feature type="transmembrane region" description="Helical" evidence="7">
    <location>
        <begin position="79"/>
        <end position="101"/>
    </location>
</feature>